<protein>
    <submittedName>
        <fullName evidence="1">Uncharacterized protein</fullName>
    </submittedName>
</protein>
<comment type="caution">
    <text evidence="1">The sequence shown here is derived from an EMBL/GenBank/DDBJ whole genome shotgun (WGS) entry which is preliminary data.</text>
</comment>
<reference evidence="1" key="1">
    <citation type="submission" date="2018-10" db="EMBL/GenBank/DDBJ databases">
        <title>Effector identification in a new, highly contiguous assembly of the strawberry crown rot pathogen Phytophthora cactorum.</title>
        <authorList>
            <person name="Armitage A.D."/>
            <person name="Nellist C.F."/>
            <person name="Bates H."/>
            <person name="Vickerstaff R.J."/>
            <person name="Harrison R.J."/>
        </authorList>
    </citation>
    <scope>NUCLEOTIDE SEQUENCE</scope>
    <source>
        <strain evidence="1">P415</strain>
    </source>
</reference>
<dbReference type="EMBL" id="RCML01002890">
    <property type="protein sequence ID" value="KAG2956789.1"/>
    <property type="molecule type" value="Genomic_DNA"/>
</dbReference>
<dbReference type="AlphaFoldDB" id="A0A8T1EXF8"/>
<evidence type="ECO:0000313" key="2">
    <source>
        <dbReference type="Proteomes" id="UP000697107"/>
    </source>
</evidence>
<sequence length="290" mass="32442">MVTARKFRLGSLLCKHLLQRWNTLSPSWMKTWQRSSLARLLIDIGLQFGDRPLEVRPPVGCTTISLHCALRCGRWARGLGEGKGDRITLKYPPTRFLLPHWVSLSFAQTKEPLRWCHCPILWTPDIELALALSPADSLSRDGVFNSTPATRINTCSLYCAWGGLIQALNAWLGDDPEEPTALCGYIYCSPTIFYRHQAALGIIKVVVCINMPVSGQARSSNKIKLIINPQATAKPDELFATYVIGTSKLKWHFPPMGHRRHCKGFRQPQRVHSSIYLAAAKSPSPFTPPA</sequence>
<organism evidence="1 2">
    <name type="scientific">Phytophthora cactorum</name>
    <dbReference type="NCBI Taxonomy" id="29920"/>
    <lineage>
        <taxon>Eukaryota</taxon>
        <taxon>Sar</taxon>
        <taxon>Stramenopiles</taxon>
        <taxon>Oomycota</taxon>
        <taxon>Peronosporomycetes</taxon>
        <taxon>Peronosporales</taxon>
        <taxon>Peronosporaceae</taxon>
        <taxon>Phytophthora</taxon>
    </lineage>
</organism>
<feature type="non-terminal residue" evidence="1">
    <location>
        <position position="290"/>
    </location>
</feature>
<accession>A0A8T1EXF8</accession>
<proteinExistence type="predicted"/>
<evidence type="ECO:0000313" key="1">
    <source>
        <dbReference type="EMBL" id="KAG2956789.1"/>
    </source>
</evidence>
<name>A0A8T1EXF8_9STRA</name>
<dbReference type="Proteomes" id="UP000697107">
    <property type="component" value="Unassembled WGS sequence"/>
</dbReference>
<gene>
    <name evidence="1" type="ORF">PC118_g24313</name>
</gene>